<protein>
    <submittedName>
        <fullName evidence="1">Uncharacterized protein</fullName>
    </submittedName>
</protein>
<dbReference type="EMBL" id="CM010721">
    <property type="protein sequence ID" value="RZC71938.1"/>
    <property type="molecule type" value="Genomic_DNA"/>
</dbReference>
<organism evidence="1 2">
    <name type="scientific">Papaver somniferum</name>
    <name type="common">Opium poppy</name>
    <dbReference type="NCBI Taxonomy" id="3469"/>
    <lineage>
        <taxon>Eukaryota</taxon>
        <taxon>Viridiplantae</taxon>
        <taxon>Streptophyta</taxon>
        <taxon>Embryophyta</taxon>
        <taxon>Tracheophyta</taxon>
        <taxon>Spermatophyta</taxon>
        <taxon>Magnoliopsida</taxon>
        <taxon>Ranunculales</taxon>
        <taxon>Papaveraceae</taxon>
        <taxon>Papaveroideae</taxon>
        <taxon>Papaver</taxon>
    </lineage>
</organism>
<accession>A0A4Y7KIP9</accession>
<sequence>MEWKDLVKFWTTEEHQAKSAAISCDGWQVFGSNPLEEQENGLVIQMIEVFRHLVMPRHFTNICDDTRVSNKNRTLVVQYYISKASNMVVVILSFLSSYVNLKKFGGDTPYSLTASSLMDASVAFARAGYNAVNLDPNLSNELIWLGDKLGTFSVRVLARIAEWRKVWPMSSQKR</sequence>
<reference evidence="1 2" key="1">
    <citation type="journal article" date="2018" name="Science">
        <title>The opium poppy genome and morphinan production.</title>
        <authorList>
            <person name="Guo L."/>
            <person name="Winzer T."/>
            <person name="Yang X."/>
            <person name="Li Y."/>
            <person name="Ning Z."/>
            <person name="He Z."/>
            <person name="Teodor R."/>
            <person name="Lu Y."/>
            <person name="Bowser T.A."/>
            <person name="Graham I.A."/>
            <person name="Ye K."/>
        </authorList>
    </citation>
    <scope>NUCLEOTIDE SEQUENCE [LARGE SCALE GENOMIC DNA]</scope>
    <source>
        <strain evidence="2">cv. HN1</strain>
        <tissue evidence="1">Leaves</tissue>
    </source>
</reference>
<evidence type="ECO:0000313" key="2">
    <source>
        <dbReference type="Proteomes" id="UP000316621"/>
    </source>
</evidence>
<gene>
    <name evidence="1" type="ORF">C5167_035118</name>
</gene>
<dbReference type="AlphaFoldDB" id="A0A4Y7KIP9"/>
<dbReference type="Proteomes" id="UP000316621">
    <property type="component" value="Chromosome 7"/>
</dbReference>
<dbReference type="Gramene" id="RZC71938">
    <property type="protein sequence ID" value="RZC71938"/>
    <property type="gene ID" value="C5167_035118"/>
</dbReference>
<proteinExistence type="predicted"/>
<evidence type="ECO:0000313" key="1">
    <source>
        <dbReference type="EMBL" id="RZC71938.1"/>
    </source>
</evidence>
<keyword evidence="2" id="KW-1185">Reference proteome</keyword>
<name>A0A4Y7KIP9_PAPSO</name>
<dbReference type="STRING" id="3469.A0A4Y7KIP9"/>